<reference evidence="1" key="1">
    <citation type="submission" date="2021-06" db="EMBL/GenBank/DDBJ databases">
        <authorList>
            <person name="Kallberg Y."/>
            <person name="Tangrot J."/>
            <person name="Rosling A."/>
        </authorList>
    </citation>
    <scope>NUCLEOTIDE SEQUENCE</scope>
    <source>
        <strain evidence="1">CL356</strain>
    </source>
</reference>
<accession>A0ACA9LN05</accession>
<dbReference type="EMBL" id="CAJVPT010007210">
    <property type="protein sequence ID" value="CAG8538886.1"/>
    <property type="molecule type" value="Genomic_DNA"/>
</dbReference>
<keyword evidence="2" id="KW-1185">Reference proteome</keyword>
<protein>
    <submittedName>
        <fullName evidence="1">12378_t:CDS:1</fullName>
    </submittedName>
</protein>
<organism evidence="1 2">
    <name type="scientific">Acaulospora colombiana</name>
    <dbReference type="NCBI Taxonomy" id="27376"/>
    <lineage>
        <taxon>Eukaryota</taxon>
        <taxon>Fungi</taxon>
        <taxon>Fungi incertae sedis</taxon>
        <taxon>Mucoromycota</taxon>
        <taxon>Glomeromycotina</taxon>
        <taxon>Glomeromycetes</taxon>
        <taxon>Diversisporales</taxon>
        <taxon>Acaulosporaceae</taxon>
        <taxon>Acaulospora</taxon>
    </lineage>
</organism>
<name>A0ACA9LN05_9GLOM</name>
<sequence length="775" mass="86480">MSPPPQLCFPFTNKAKGLVTHHPNDSASTATLTSMTSAATKLHFTEDTESYFQTTTPPIPSRTTSAGSVEKPGGLKRAFTWRRHESTSTLVSEDHSFKKTDEPAEIVVDTALRLNALRKKMAEETIDYFPGGWSFPASHKQPAVSRINKRLGAEVLPKQAGGMATWGRPIAGRTPFIIPAEDGHLSEYVAASDKRLHWISSFTGSAGTAIVSKRSAYLFVDSRYWVQAERELDSNWTVMKTGTAEIKDWLDWAITCPRGSKLAIDSRMISHERATRLYKGLYDRGSKLSHPRQNLVDLIWEDRPKRPRDPVYVQPVEFTGRDIKEKLSDIRRWIRKQNAALAKEKGGLNRSASSASNTKPTKPRENVKRSNSVSATTPPPIKGATPASAVPARLTSPPGVKRSNSVPGASPALGGPDRLAAVFLSDLASIAYVLNLRGSDIPFNPVFTAYLLVSAEGKTVLFIEAHKVPKEVRDYLHENGVSIREYGEVWTFLRGKQWGEGKVIIHPNTPYAVSLIIGSNRYTVLPSFVEETKAVKNSVEIGGMRDAYLRDGAAVVRWLAWLEDKFSKGYEITEWEASEKLNYFREHELLADGEASMYMGPAYENIVATGSNAALPHYNPTRNGSKVISRHEPFLFDSGGQYRDGTCDTTRTATPLQPGHIITNEPGYYKDGEFGVRIESTLLVKETTTKSQKDEETWLTFERLTQVPIQTKMVRASILSKEERQWIKDHNAEVRRRLEPYLQDDKRALKWLIRESKKGFGNEGKGSAGLSIEWD</sequence>
<dbReference type="Proteomes" id="UP000789525">
    <property type="component" value="Unassembled WGS sequence"/>
</dbReference>
<evidence type="ECO:0000313" key="1">
    <source>
        <dbReference type="EMBL" id="CAG8538886.1"/>
    </source>
</evidence>
<comment type="caution">
    <text evidence="1">The sequence shown here is derived from an EMBL/GenBank/DDBJ whole genome shotgun (WGS) entry which is preliminary data.</text>
</comment>
<proteinExistence type="predicted"/>
<evidence type="ECO:0000313" key="2">
    <source>
        <dbReference type="Proteomes" id="UP000789525"/>
    </source>
</evidence>
<gene>
    <name evidence="1" type="ORF">ACOLOM_LOCUS4389</name>
</gene>